<dbReference type="OrthoDB" id="6120799at2"/>
<dbReference type="EMBL" id="VORO01000016">
    <property type="protein sequence ID" value="TXD88180.1"/>
    <property type="molecule type" value="Genomic_DNA"/>
</dbReference>
<dbReference type="RefSeq" id="WP_147087189.1">
    <property type="nucleotide sequence ID" value="NZ_VORM01000015.1"/>
</dbReference>
<gene>
    <name evidence="1" type="ORF">ESY86_13860</name>
</gene>
<dbReference type="SUPFAM" id="SSF52833">
    <property type="entry name" value="Thioredoxin-like"/>
    <property type="match status" value="1"/>
</dbReference>
<evidence type="ECO:0000313" key="2">
    <source>
        <dbReference type="Proteomes" id="UP000321578"/>
    </source>
</evidence>
<dbReference type="InterPro" id="IPR036249">
    <property type="entry name" value="Thioredoxin-like_sf"/>
</dbReference>
<keyword evidence="2" id="KW-1185">Reference proteome</keyword>
<accession>A0A5C6ZDT4</accession>
<organism evidence="1 2">
    <name type="scientific">Subsaximicrobium wynnwilliamsii</name>
    <dbReference type="NCBI Taxonomy" id="291179"/>
    <lineage>
        <taxon>Bacteria</taxon>
        <taxon>Pseudomonadati</taxon>
        <taxon>Bacteroidota</taxon>
        <taxon>Flavobacteriia</taxon>
        <taxon>Flavobacteriales</taxon>
        <taxon>Flavobacteriaceae</taxon>
        <taxon>Subsaximicrobium</taxon>
    </lineage>
</organism>
<comment type="caution">
    <text evidence="1">The sequence shown here is derived from an EMBL/GenBank/DDBJ whole genome shotgun (WGS) entry which is preliminary data.</text>
</comment>
<dbReference type="Proteomes" id="UP000321578">
    <property type="component" value="Unassembled WGS sequence"/>
</dbReference>
<proteinExistence type="predicted"/>
<dbReference type="AlphaFoldDB" id="A0A5C6ZDT4"/>
<sequence length="204" mass="23132">MKHTATLDTIIAESLERAIGYPEYRRVVHDLAEAGRTSGHEKTEEMANYTKLNDSRMKRWDKTLRLSEAQVVKIKSLNSSQIWLVIAESWCGDAAHVIPVLNKITEASEYIDLKLVFRDENEALMNQFLTNGAKSIAKLIMIDKDSGEVLHSFGPRPSSATKLVNNYKTKHGSITPEFKEELQLWYNKDKGQAVISDIIELLDL</sequence>
<evidence type="ECO:0000313" key="1">
    <source>
        <dbReference type="EMBL" id="TXD88180.1"/>
    </source>
</evidence>
<name>A0A5C6ZDT4_9FLAO</name>
<dbReference type="Pfam" id="PF14595">
    <property type="entry name" value="Thioredoxin_9"/>
    <property type="match status" value="1"/>
</dbReference>
<dbReference type="Gene3D" id="3.40.30.10">
    <property type="entry name" value="Glutaredoxin"/>
    <property type="match status" value="1"/>
</dbReference>
<protein>
    <submittedName>
        <fullName evidence="1">Thioredoxin family protein</fullName>
    </submittedName>
</protein>
<reference evidence="1 2" key="1">
    <citation type="submission" date="2019-08" db="EMBL/GenBank/DDBJ databases">
        <title>Genomes of Subsaximicrobium wynnwilliamsii strains.</title>
        <authorList>
            <person name="Bowman J.P."/>
        </authorList>
    </citation>
    <scope>NUCLEOTIDE SEQUENCE [LARGE SCALE GENOMIC DNA]</scope>
    <source>
        <strain evidence="1 2">2-80-2</strain>
    </source>
</reference>